<dbReference type="OrthoDB" id="9782620at2"/>
<organism evidence="9 10">
    <name type="scientific">Hungatella hathewayi WAL-18680</name>
    <dbReference type="NCBI Taxonomy" id="742737"/>
    <lineage>
        <taxon>Bacteria</taxon>
        <taxon>Bacillati</taxon>
        <taxon>Bacillota</taxon>
        <taxon>Clostridia</taxon>
        <taxon>Lachnospirales</taxon>
        <taxon>Lachnospiraceae</taxon>
        <taxon>Hungatella</taxon>
    </lineage>
</organism>
<comment type="similarity">
    <text evidence="1 8">Belongs to the SOS response-associated peptidase family.</text>
</comment>
<dbReference type="InterPro" id="IPR036590">
    <property type="entry name" value="SRAP-like"/>
</dbReference>
<dbReference type="PANTHER" id="PTHR13604">
    <property type="entry name" value="DC12-RELATED"/>
    <property type="match status" value="1"/>
</dbReference>
<dbReference type="GO" id="GO:0106300">
    <property type="term" value="P:protein-DNA covalent cross-linking repair"/>
    <property type="evidence" value="ECO:0007669"/>
    <property type="project" value="InterPro"/>
</dbReference>
<keyword evidence="3" id="KW-0227">DNA damage</keyword>
<accession>G5IHB6</accession>
<gene>
    <name evidence="9" type="ORF">HMPREF9473_02894</name>
</gene>
<comment type="caution">
    <text evidence="9">The sequence shown here is derived from an EMBL/GenBank/DDBJ whole genome shotgun (WGS) entry which is preliminary data.</text>
</comment>
<evidence type="ECO:0000256" key="7">
    <source>
        <dbReference type="ARBA" id="ARBA00023239"/>
    </source>
</evidence>
<dbReference type="SUPFAM" id="SSF143081">
    <property type="entry name" value="BB1717-like"/>
    <property type="match status" value="1"/>
</dbReference>
<evidence type="ECO:0000256" key="1">
    <source>
        <dbReference type="ARBA" id="ARBA00008136"/>
    </source>
</evidence>
<keyword evidence="4 8" id="KW-0378">Hydrolase</keyword>
<dbReference type="PANTHER" id="PTHR13604:SF0">
    <property type="entry name" value="ABASIC SITE PROCESSING PROTEIN HMCES"/>
    <property type="match status" value="1"/>
</dbReference>
<evidence type="ECO:0000256" key="3">
    <source>
        <dbReference type="ARBA" id="ARBA00022763"/>
    </source>
</evidence>
<dbReference type="GO" id="GO:0008233">
    <property type="term" value="F:peptidase activity"/>
    <property type="evidence" value="ECO:0007669"/>
    <property type="project" value="UniProtKB-KW"/>
</dbReference>
<dbReference type="PATRIC" id="fig|742737.3.peg.2894"/>
<dbReference type="Proteomes" id="UP000005384">
    <property type="component" value="Unassembled WGS sequence"/>
</dbReference>
<evidence type="ECO:0000313" key="9">
    <source>
        <dbReference type="EMBL" id="EHI59187.1"/>
    </source>
</evidence>
<reference evidence="9 10" key="1">
    <citation type="submission" date="2011-08" db="EMBL/GenBank/DDBJ databases">
        <title>The Genome Sequence of Clostridium hathewayi WAL-18680.</title>
        <authorList>
            <consortium name="The Broad Institute Genome Sequencing Platform"/>
            <person name="Earl A."/>
            <person name="Ward D."/>
            <person name="Feldgarden M."/>
            <person name="Gevers D."/>
            <person name="Finegold S.M."/>
            <person name="Summanen P.H."/>
            <person name="Molitoris D.R."/>
            <person name="Song M."/>
            <person name="Daigneault M."/>
            <person name="Allen-Vercoe E."/>
            <person name="Young S.K."/>
            <person name="Zeng Q."/>
            <person name="Gargeya S."/>
            <person name="Fitzgerald M."/>
            <person name="Haas B."/>
            <person name="Abouelleil A."/>
            <person name="Alvarado L."/>
            <person name="Arachchi H.M."/>
            <person name="Berlin A."/>
            <person name="Brown A."/>
            <person name="Chapman S.B."/>
            <person name="Chen Z."/>
            <person name="Dunbar C."/>
            <person name="Freedman E."/>
            <person name="Gearin G."/>
            <person name="Gellesch M."/>
            <person name="Goldberg J."/>
            <person name="Griggs A."/>
            <person name="Gujja S."/>
            <person name="Heiman D."/>
            <person name="Howarth C."/>
            <person name="Larson L."/>
            <person name="Lui A."/>
            <person name="MacDonald P.J.P."/>
            <person name="Montmayeur A."/>
            <person name="Murphy C."/>
            <person name="Neiman D."/>
            <person name="Pearson M."/>
            <person name="Priest M."/>
            <person name="Roberts A."/>
            <person name="Saif S."/>
            <person name="Shea T."/>
            <person name="Shenoy N."/>
            <person name="Sisk P."/>
            <person name="Stolte C."/>
            <person name="Sykes S."/>
            <person name="Wortman J."/>
            <person name="Nusbaum C."/>
            <person name="Birren B."/>
        </authorList>
    </citation>
    <scope>NUCLEOTIDE SEQUENCE [LARGE SCALE GENOMIC DNA]</scope>
    <source>
        <strain evidence="9 10">WAL-18680</strain>
    </source>
</reference>
<dbReference type="GO" id="GO:0016829">
    <property type="term" value="F:lyase activity"/>
    <property type="evidence" value="ECO:0007669"/>
    <property type="project" value="UniProtKB-KW"/>
</dbReference>
<keyword evidence="10" id="KW-1185">Reference proteome</keyword>
<dbReference type="Pfam" id="PF02586">
    <property type="entry name" value="SRAP"/>
    <property type="match status" value="1"/>
</dbReference>
<keyword evidence="2 8" id="KW-0645">Protease</keyword>
<evidence type="ECO:0000256" key="6">
    <source>
        <dbReference type="ARBA" id="ARBA00023125"/>
    </source>
</evidence>
<evidence type="ECO:0000256" key="5">
    <source>
        <dbReference type="ARBA" id="ARBA00023124"/>
    </source>
</evidence>
<keyword evidence="5" id="KW-0190">Covalent protein-DNA linkage</keyword>
<keyword evidence="6" id="KW-0238">DNA-binding</keyword>
<evidence type="ECO:0000313" key="10">
    <source>
        <dbReference type="Proteomes" id="UP000005384"/>
    </source>
</evidence>
<evidence type="ECO:0000256" key="8">
    <source>
        <dbReference type="RuleBase" id="RU364100"/>
    </source>
</evidence>
<dbReference type="GO" id="GO:0003697">
    <property type="term" value="F:single-stranded DNA binding"/>
    <property type="evidence" value="ECO:0007669"/>
    <property type="project" value="InterPro"/>
</dbReference>
<dbReference type="RefSeq" id="WP_006780872.1">
    <property type="nucleotide sequence ID" value="NZ_CP040506.1"/>
</dbReference>
<protein>
    <recommendedName>
        <fullName evidence="8">Abasic site processing protein</fullName>
        <ecNumber evidence="8">3.4.-.-</ecNumber>
    </recommendedName>
</protein>
<dbReference type="EC" id="3.4.-.-" evidence="8"/>
<sequence length="208" mass="24189">MCGRYYIDDEMAREIEKLLQKMDSAGRTGSGLAARLPEEIRQRQGDVYPAGLAPVITGNASGLHLEWQRWGLPGFTKGGVIFNARSETVLEKRMFQDGVLHRRVVIPARWFYEWNRAREKITFLRDDAPILYMAGFYNHYEDGPHFVILTTEANASMKSTHDRMPLILEREELADWLTDDIKTRQYLSQVPVLLSRQAEYEQESFRFE</sequence>
<keyword evidence="7" id="KW-0456">Lyase</keyword>
<dbReference type="AlphaFoldDB" id="G5IHB6"/>
<dbReference type="Gene3D" id="3.90.1680.10">
    <property type="entry name" value="SOS response associated peptidase-like"/>
    <property type="match status" value="1"/>
</dbReference>
<evidence type="ECO:0000256" key="2">
    <source>
        <dbReference type="ARBA" id="ARBA00022670"/>
    </source>
</evidence>
<dbReference type="GO" id="GO:0006508">
    <property type="term" value="P:proteolysis"/>
    <property type="evidence" value="ECO:0007669"/>
    <property type="project" value="UniProtKB-KW"/>
</dbReference>
<name>G5IHB6_9FIRM</name>
<dbReference type="EMBL" id="ADLN01000075">
    <property type="protein sequence ID" value="EHI59187.1"/>
    <property type="molecule type" value="Genomic_DNA"/>
</dbReference>
<dbReference type="HOGENOM" id="CLU_035990_6_3_9"/>
<dbReference type="InterPro" id="IPR003738">
    <property type="entry name" value="SRAP"/>
</dbReference>
<proteinExistence type="inferred from homology"/>
<evidence type="ECO:0000256" key="4">
    <source>
        <dbReference type="ARBA" id="ARBA00022801"/>
    </source>
</evidence>